<evidence type="ECO:0000256" key="1">
    <source>
        <dbReference type="SAM" id="MobiDB-lite"/>
    </source>
</evidence>
<evidence type="ECO:0000313" key="3">
    <source>
        <dbReference type="Proteomes" id="UP000325440"/>
    </source>
</evidence>
<feature type="region of interest" description="Disordered" evidence="1">
    <location>
        <begin position="41"/>
        <end position="63"/>
    </location>
</feature>
<keyword evidence="3" id="KW-1185">Reference proteome</keyword>
<dbReference type="Proteomes" id="UP000325440">
    <property type="component" value="Unassembled WGS sequence"/>
</dbReference>
<proteinExistence type="predicted"/>
<evidence type="ECO:0000313" key="2">
    <source>
        <dbReference type="EMBL" id="VVC45061.1"/>
    </source>
</evidence>
<dbReference type="EMBL" id="CABPRJ010002393">
    <property type="protein sequence ID" value="VVC45061.1"/>
    <property type="molecule type" value="Genomic_DNA"/>
</dbReference>
<feature type="compositionally biased region" description="Polar residues" evidence="1">
    <location>
        <begin position="41"/>
        <end position="57"/>
    </location>
</feature>
<dbReference type="OrthoDB" id="6615917at2759"/>
<name>A0A5E4NJF9_9HEMI</name>
<organism evidence="2 3">
    <name type="scientific">Cinara cedri</name>
    <dbReference type="NCBI Taxonomy" id="506608"/>
    <lineage>
        <taxon>Eukaryota</taxon>
        <taxon>Metazoa</taxon>
        <taxon>Ecdysozoa</taxon>
        <taxon>Arthropoda</taxon>
        <taxon>Hexapoda</taxon>
        <taxon>Insecta</taxon>
        <taxon>Pterygota</taxon>
        <taxon>Neoptera</taxon>
        <taxon>Paraneoptera</taxon>
        <taxon>Hemiptera</taxon>
        <taxon>Sternorrhyncha</taxon>
        <taxon>Aphidomorpha</taxon>
        <taxon>Aphidoidea</taxon>
        <taxon>Aphididae</taxon>
        <taxon>Lachninae</taxon>
        <taxon>Cinara</taxon>
    </lineage>
</organism>
<sequence>MKGETIKASCEAVTPLQESAAVFQNMSVETNATAGTFPVLNDNTAGTTSPVTQGTEHSGNEEDNELNDYIGWEKIESFYVPYIKRTFNGETLNYVSVQIAETHPLSKYIISLLVKLYTCPAVKSFFITEFEAQLLNNINKDQFYGKGQFYGGKDCIVRLEDVKELYAFIEACFKQLLCNTASARQRKCGFISINSKFAVPYSIKDNHKYIPLFCFEGEIDSLSQHAIKLENWDLAYLKFCSRVQGVRNELETSDSCTVVRLDDIKKYFSFDTNFEEYWPSNVADLQVFPDEKTFNASSSWIRVPDPSENPYTTSASTLEGLQLSVPIWSISKNQMIPSVAKLGLSDLCKTFFEKIYSNILIKYSTYSEMKLGDIDLAKFTQMDTHSTMNTLINQQSIYTPINNLMAHTIPQPFIQAGIQSVPIIYNFLYVNRHMSSTPMYSPLYDNQMWQFYDVQRFNNDGQVQQQQQILNQPHQLYGAQFLQGRNTNAPMSNNNVML</sequence>
<protein>
    <submittedName>
        <fullName evidence="2">Uncharacterized protein</fullName>
    </submittedName>
</protein>
<reference evidence="2 3" key="1">
    <citation type="submission" date="2019-08" db="EMBL/GenBank/DDBJ databases">
        <authorList>
            <person name="Alioto T."/>
            <person name="Alioto T."/>
            <person name="Gomez Garrido J."/>
        </authorList>
    </citation>
    <scope>NUCLEOTIDE SEQUENCE [LARGE SCALE GENOMIC DNA]</scope>
</reference>
<dbReference type="AlphaFoldDB" id="A0A5E4NJF9"/>
<accession>A0A5E4NJF9</accession>
<gene>
    <name evidence="2" type="ORF">CINCED_3A013979</name>
</gene>